<evidence type="ECO:0000259" key="1">
    <source>
        <dbReference type="Pfam" id="PF00535"/>
    </source>
</evidence>
<evidence type="ECO:0000313" key="3">
    <source>
        <dbReference type="Proteomes" id="UP000297540"/>
    </source>
</evidence>
<dbReference type="PANTHER" id="PTHR22916:SF3">
    <property type="entry name" value="UDP-GLCNAC:BETAGAL BETA-1,3-N-ACETYLGLUCOSAMINYLTRANSFERASE-LIKE PROTEIN 1"/>
    <property type="match status" value="1"/>
</dbReference>
<dbReference type="EMBL" id="SOZE01000001">
    <property type="protein sequence ID" value="TFF40880.1"/>
    <property type="molecule type" value="Genomic_DNA"/>
</dbReference>
<feature type="domain" description="Glycosyltransferase 2-like" evidence="1">
    <location>
        <begin position="6"/>
        <end position="171"/>
    </location>
</feature>
<dbReference type="PANTHER" id="PTHR22916">
    <property type="entry name" value="GLYCOSYLTRANSFERASE"/>
    <property type="match status" value="1"/>
</dbReference>
<keyword evidence="3" id="KW-1185">Reference proteome</keyword>
<dbReference type="OrthoDB" id="9815829at2"/>
<dbReference type="GO" id="GO:0016758">
    <property type="term" value="F:hexosyltransferase activity"/>
    <property type="evidence" value="ECO:0007669"/>
    <property type="project" value="UniProtKB-ARBA"/>
</dbReference>
<dbReference type="SUPFAM" id="SSF53448">
    <property type="entry name" value="Nucleotide-diphospho-sugar transferases"/>
    <property type="match status" value="1"/>
</dbReference>
<evidence type="ECO:0000313" key="2">
    <source>
        <dbReference type="EMBL" id="TFF40880.1"/>
    </source>
</evidence>
<organism evidence="2 3">
    <name type="scientific">Mucilaginibacter psychrotolerans</name>
    <dbReference type="NCBI Taxonomy" id="1524096"/>
    <lineage>
        <taxon>Bacteria</taxon>
        <taxon>Pseudomonadati</taxon>
        <taxon>Bacteroidota</taxon>
        <taxon>Sphingobacteriia</taxon>
        <taxon>Sphingobacteriales</taxon>
        <taxon>Sphingobacteriaceae</taxon>
        <taxon>Mucilaginibacter</taxon>
    </lineage>
</organism>
<dbReference type="CDD" id="cd00761">
    <property type="entry name" value="Glyco_tranf_GTA_type"/>
    <property type="match status" value="1"/>
</dbReference>
<dbReference type="RefSeq" id="WP_133229548.1">
    <property type="nucleotide sequence ID" value="NZ_SOZE01000001.1"/>
</dbReference>
<dbReference type="Proteomes" id="UP000297540">
    <property type="component" value="Unassembled WGS sequence"/>
</dbReference>
<accession>A0A4Y8SQN4</accession>
<sequence>MSELAIVIPAYKHQFFDKTLNSLARQTNKNFTVYIGDDNSPFALSEIINRYKGSLRIYYTRFENNIGAENLVLQWNRCVGLTKGENWICLFSDDDIMDENCVENFYLALENKNNDFDVCRFNTVTIDKNDSVLHECPIGPEKESSASMAFYLLKGKRGNSMPDHIFSREIYDKCGGFVFTEFAQGADWATSILFSHDKGIQIIPDAKVYWRYSGLNISSAASSQKHKMIIGHLHFVEWALNHFQYLKTSKSVITYEMIKEALRSNLNMVMVCHYKGFNINSTYRIFTLYHKKFGLSPYQSITALFQIMNIKIPAIDKLIHIFSRIKGKICQVVSS</sequence>
<dbReference type="Pfam" id="PF00535">
    <property type="entry name" value="Glycos_transf_2"/>
    <property type="match status" value="1"/>
</dbReference>
<dbReference type="Gene3D" id="3.90.550.10">
    <property type="entry name" value="Spore Coat Polysaccharide Biosynthesis Protein SpsA, Chain A"/>
    <property type="match status" value="1"/>
</dbReference>
<gene>
    <name evidence="2" type="ORF">E2R66_01505</name>
</gene>
<protein>
    <submittedName>
        <fullName evidence="2">Glycosyltransferase</fullName>
    </submittedName>
</protein>
<dbReference type="AlphaFoldDB" id="A0A4Y8SQN4"/>
<comment type="caution">
    <text evidence="2">The sequence shown here is derived from an EMBL/GenBank/DDBJ whole genome shotgun (WGS) entry which is preliminary data.</text>
</comment>
<name>A0A4Y8SQN4_9SPHI</name>
<keyword evidence="2" id="KW-0808">Transferase</keyword>
<proteinExistence type="predicted"/>
<dbReference type="InterPro" id="IPR029044">
    <property type="entry name" value="Nucleotide-diphossugar_trans"/>
</dbReference>
<dbReference type="InterPro" id="IPR001173">
    <property type="entry name" value="Glyco_trans_2-like"/>
</dbReference>
<reference evidence="2 3" key="1">
    <citation type="journal article" date="2017" name="Int. J. Syst. Evol. Microbiol.">
        <title>Mucilaginibacterpsychrotolerans sp. nov., isolated from peatlands.</title>
        <authorList>
            <person name="Deng Y."/>
            <person name="Shen L."/>
            <person name="Xu B."/>
            <person name="Liu Y."/>
            <person name="Gu Z."/>
            <person name="Liu H."/>
            <person name="Zhou Y."/>
        </authorList>
    </citation>
    <scope>NUCLEOTIDE SEQUENCE [LARGE SCALE GENOMIC DNA]</scope>
    <source>
        <strain evidence="2 3">NH7-4</strain>
    </source>
</reference>